<evidence type="ECO:0000256" key="8">
    <source>
        <dbReference type="PIRNR" id="PIRNR006431"/>
    </source>
</evidence>
<evidence type="ECO:0000256" key="9">
    <source>
        <dbReference type="PIRSR" id="PIRSR006431-1"/>
    </source>
</evidence>
<evidence type="ECO:0000313" key="12">
    <source>
        <dbReference type="EMBL" id="OGD95326.1"/>
    </source>
</evidence>
<evidence type="ECO:0000256" key="7">
    <source>
        <dbReference type="ARBA" id="ARBA00022801"/>
    </source>
</evidence>
<accession>A0A1F5GTW0</accession>
<feature type="active site" evidence="9">
    <location>
        <position position="258"/>
    </location>
</feature>
<evidence type="ECO:0000259" key="11">
    <source>
        <dbReference type="Pfam" id="PF00561"/>
    </source>
</evidence>
<evidence type="ECO:0000256" key="10">
    <source>
        <dbReference type="RuleBase" id="RU003421"/>
    </source>
</evidence>
<dbReference type="InterPro" id="IPR000073">
    <property type="entry name" value="AB_hydrolase_1"/>
</dbReference>
<dbReference type="SUPFAM" id="SSF53474">
    <property type="entry name" value="alpha/beta-Hydrolases"/>
    <property type="match status" value="1"/>
</dbReference>
<feature type="domain" description="AB hydrolase-1" evidence="11">
    <location>
        <begin position="30"/>
        <end position="290"/>
    </location>
</feature>
<name>A0A1F5GTW0_9BACT</name>
<evidence type="ECO:0000256" key="2">
    <source>
        <dbReference type="ARBA" id="ARBA00004496"/>
    </source>
</evidence>
<dbReference type="InterPro" id="IPR002410">
    <property type="entry name" value="Peptidase_S33"/>
</dbReference>
<proteinExistence type="inferred from homology"/>
<evidence type="ECO:0000313" key="13">
    <source>
        <dbReference type="Proteomes" id="UP000178336"/>
    </source>
</evidence>
<dbReference type="Pfam" id="PF00561">
    <property type="entry name" value="Abhydrolase_1"/>
    <property type="match status" value="1"/>
</dbReference>
<keyword evidence="4 8" id="KW-0031">Aminopeptidase</keyword>
<comment type="catalytic activity">
    <reaction evidence="1 8 10">
        <text>Release of N-terminal proline from a peptide.</text>
        <dbReference type="EC" id="3.4.11.5"/>
    </reaction>
</comment>
<sequence>MTKPYKSGTFKVTDGHVLNYELFGNPRGIPVLYLHGGPGSGYNDKHKSYFNPKRYNVIFYDQRGSGKSTPFASIHENTTQKLIQDIKALLDFLGFKKVIVFGGSWGATLGLIFVIEHKEYVSALIVWGVFLGTKGDIKHYYQGGVKKFFPERWERFVGLVPISERKNIPSYYLKRMSSSSKDSDKYAFEWAFYESSFLAMSMTEKEIIDDLNEFPYKALCILEAYYMTNNCFLPNNYILKNASKLSGIPTSIIQGRYDFICPSVNAYNLHKKIKGSKLSFVNAAHSATKEKAIKEKIISELEIIANLVQLPSG</sequence>
<evidence type="ECO:0000256" key="3">
    <source>
        <dbReference type="ARBA" id="ARBA00010088"/>
    </source>
</evidence>
<dbReference type="InterPro" id="IPR029058">
    <property type="entry name" value="AB_hydrolase_fold"/>
</dbReference>
<gene>
    <name evidence="12" type="ORF">A3A48_01865</name>
</gene>
<feature type="active site" description="Proton donor" evidence="9">
    <location>
        <position position="285"/>
    </location>
</feature>
<dbReference type="STRING" id="1797724.A3A48_01865"/>
<keyword evidence="7 8" id="KW-0378">Hydrolase</keyword>
<dbReference type="EMBL" id="MFBN01000020">
    <property type="protein sequence ID" value="OGD95326.1"/>
    <property type="molecule type" value="Genomic_DNA"/>
</dbReference>
<dbReference type="NCBIfam" id="TIGR01249">
    <property type="entry name" value="pro_imino_pep_1"/>
    <property type="match status" value="1"/>
</dbReference>
<dbReference type="Proteomes" id="UP000178336">
    <property type="component" value="Unassembled WGS sequence"/>
</dbReference>
<dbReference type="PANTHER" id="PTHR43722:SF1">
    <property type="entry name" value="PROLINE IMINOPEPTIDASE"/>
    <property type="match status" value="1"/>
</dbReference>
<dbReference type="InterPro" id="IPR005944">
    <property type="entry name" value="Pro_iminopeptidase"/>
</dbReference>
<feature type="active site" description="Nucleophile" evidence="9">
    <location>
        <position position="104"/>
    </location>
</feature>
<organism evidence="12 13">
    <name type="scientific">Candidatus Curtissbacteria bacterium RIFCSPLOWO2_01_FULL_37_9</name>
    <dbReference type="NCBI Taxonomy" id="1797724"/>
    <lineage>
        <taxon>Bacteria</taxon>
        <taxon>Candidatus Curtissiibacteriota</taxon>
    </lineage>
</organism>
<keyword evidence="5 8" id="KW-0963">Cytoplasm</keyword>
<keyword evidence="6 8" id="KW-0645">Protease</keyword>
<evidence type="ECO:0000256" key="4">
    <source>
        <dbReference type="ARBA" id="ARBA00022438"/>
    </source>
</evidence>
<dbReference type="GO" id="GO:0006508">
    <property type="term" value="P:proteolysis"/>
    <property type="evidence" value="ECO:0007669"/>
    <property type="project" value="UniProtKB-KW"/>
</dbReference>
<evidence type="ECO:0000256" key="1">
    <source>
        <dbReference type="ARBA" id="ARBA00001585"/>
    </source>
</evidence>
<dbReference type="AlphaFoldDB" id="A0A1F5GTW0"/>
<protein>
    <recommendedName>
        <fullName evidence="8 10">Proline iminopeptidase</fullName>
        <shortName evidence="8">PIP</shortName>
        <ecNumber evidence="8 10">3.4.11.5</ecNumber>
    </recommendedName>
    <alternativeName>
        <fullName evidence="8">Prolyl aminopeptidase</fullName>
    </alternativeName>
</protein>
<reference evidence="12 13" key="1">
    <citation type="journal article" date="2016" name="Nat. Commun.">
        <title>Thousands of microbial genomes shed light on interconnected biogeochemical processes in an aquifer system.</title>
        <authorList>
            <person name="Anantharaman K."/>
            <person name="Brown C.T."/>
            <person name="Hug L.A."/>
            <person name="Sharon I."/>
            <person name="Castelle C.J."/>
            <person name="Probst A.J."/>
            <person name="Thomas B.C."/>
            <person name="Singh A."/>
            <person name="Wilkins M.J."/>
            <person name="Karaoz U."/>
            <person name="Brodie E.L."/>
            <person name="Williams K.H."/>
            <person name="Hubbard S.S."/>
            <person name="Banfield J.F."/>
        </authorList>
    </citation>
    <scope>NUCLEOTIDE SEQUENCE [LARGE SCALE GENOMIC DNA]</scope>
</reference>
<evidence type="ECO:0000256" key="5">
    <source>
        <dbReference type="ARBA" id="ARBA00022490"/>
    </source>
</evidence>
<dbReference type="PRINTS" id="PR00793">
    <property type="entry name" value="PROAMNOPTASE"/>
</dbReference>
<dbReference type="GO" id="GO:0004177">
    <property type="term" value="F:aminopeptidase activity"/>
    <property type="evidence" value="ECO:0007669"/>
    <property type="project" value="UniProtKB-UniRule"/>
</dbReference>
<dbReference type="Gene3D" id="3.40.50.1820">
    <property type="entry name" value="alpha/beta hydrolase"/>
    <property type="match status" value="1"/>
</dbReference>
<comment type="subcellular location">
    <subcellularLocation>
        <location evidence="2 8">Cytoplasm</location>
    </subcellularLocation>
</comment>
<comment type="similarity">
    <text evidence="3 8 10">Belongs to the peptidase S33 family.</text>
</comment>
<dbReference type="EC" id="3.4.11.5" evidence="8 10"/>
<dbReference type="PANTHER" id="PTHR43722">
    <property type="entry name" value="PROLINE IMINOPEPTIDASE"/>
    <property type="match status" value="1"/>
</dbReference>
<dbReference type="GO" id="GO:0005737">
    <property type="term" value="C:cytoplasm"/>
    <property type="evidence" value="ECO:0007669"/>
    <property type="project" value="UniProtKB-SubCell"/>
</dbReference>
<dbReference type="PIRSF" id="PIRSF006431">
    <property type="entry name" value="Pept_S33"/>
    <property type="match status" value="1"/>
</dbReference>
<evidence type="ECO:0000256" key="6">
    <source>
        <dbReference type="ARBA" id="ARBA00022670"/>
    </source>
</evidence>
<comment type="caution">
    <text evidence="12">The sequence shown here is derived from an EMBL/GenBank/DDBJ whole genome shotgun (WGS) entry which is preliminary data.</text>
</comment>